<accession>A0A1U9YK18</accession>
<organism evidence="1 2">
    <name type="scientific">Paenibacillus larvae subsp. pulvifaciens</name>
    <dbReference type="NCBI Taxonomy" id="1477"/>
    <lineage>
        <taxon>Bacteria</taxon>
        <taxon>Bacillati</taxon>
        <taxon>Bacillota</taxon>
        <taxon>Bacilli</taxon>
        <taxon>Bacillales</taxon>
        <taxon>Paenibacillaceae</taxon>
        <taxon>Paenibacillus</taxon>
    </lineage>
</organism>
<proteinExistence type="predicted"/>
<dbReference type="InterPro" id="IPR006379">
    <property type="entry name" value="HAD-SF_hydro_IIB"/>
</dbReference>
<keyword evidence="1" id="KW-0378">Hydrolase</keyword>
<dbReference type="EMBL" id="CP020557">
    <property type="protein sequence ID" value="ARF69319.1"/>
    <property type="molecule type" value="Genomic_DNA"/>
</dbReference>
<sequence length="267" mass="29975">MDFDIIALDVDGTLINDQFELTEGNKEAVRKAHKLGAKIVLCTGRGPASTLPLLKELELEGYSINHNGAATIHSRGSEEPVLVHEFAFSVNQIEPLVRYCREHGVHFDVSTAFHMYVEKLTEEEKTVYEKFFLTPELYEDVLKLEIPLVKFTLAGEVAQVDRIEKEWTESRIYGDLTMMRSGEFFIDVMHTDASKGNALKALAERWDVPPERIMAIGNYFNDLEMLAYAGLGVAMDNSPDAVKKAARVVTGSNNEDGVREALMKYVL</sequence>
<dbReference type="SFLD" id="SFLDS00003">
    <property type="entry name" value="Haloacid_Dehalogenase"/>
    <property type="match status" value="1"/>
</dbReference>
<dbReference type="InterPro" id="IPR000150">
    <property type="entry name" value="Cof"/>
</dbReference>
<dbReference type="GO" id="GO:0016791">
    <property type="term" value="F:phosphatase activity"/>
    <property type="evidence" value="ECO:0007669"/>
    <property type="project" value="TreeGrafter"/>
</dbReference>
<dbReference type="CDD" id="cd07516">
    <property type="entry name" value="HAD_Pase"/>
    <property type="match status" value="1"/>
</dbReference>
<dbReference type="GO" id="GO:0005829">
    <property type="term" value="C:cytosol"/>
    <property type="evidence" value="ECO:0007669"/>
    <property type="project" value="TreeGrafter"/>
</dbReference>
<dbReference type="NCBIfam" id="TIGR01484">
    <property type="entry name" value="HAD-SF-IIB"/>
    <property type="match status" value="1"/>
</dbReference>
<dbReference type="RefSeq" id="WP_077997056.1">
    <property type="nucleotide sequence ID" value="NZ_CP019794.1"/>
</dbReference>
<dbReference type="Gene3D" id="3.40.50.1000">
    <property type="entry name" value="HAD superfamily/HAD-like"/>
    <property type="match status" value="1"/>
</dbReference>
<gene>
    <name evidence="1" type="ORF">B7C51_18115</name>
</gene>
<name>A0A1U9YK18_9BACL</name>
<reference evidence="1 2" key="1">
    <citation type="submission" date="2017-03" db="EMBL/GenBank/DDBJ databases">
        <title>Paenibacillus larvae genome sequencing.</title>
        <authorList>
            <person name="Dingman D.W."/>
        </authorList>
    </citation>
    <scope>NUCLEOTIDE SEQUENCE [LARGE SCALE GENOMIC DNA]</scope>
    <source>
        <strain evidence="1 2">SAG 10367</strain>
    </source>
</reference>
<dbReference type="GO" id="GO:0000287">
    <property type="term" value="F:magnesium ion binding"/>
    <property type="evidence" value="ECO:0007669"/>
    <property type="project" value="TreeGrafter"/>
</dbReference>
<evidence type="ECO:0000313" key="2">
    <source>
        <dbReference type="Proteomes" id="UP000192727"/>
    </source>
</evidence>
<dbReference type="Pfam" id="PF08282">
    <property type="entry name" value="Hydrolase_3"/>
    <property type="match status" value="1"/>
</dbReference>
<dbReference type="InterPro" id="IPR023214">
    <property type="entry name" value="HAD_sf"/>
</dbReference>
<dbReference type="Proteomes" id="UP000192727">
    <property type="component" value="Chromosome"/>
</dbReference>
<dbReference type="InterPro" id="IPR036412">
    <property type="entry name" value="HAD-like_sf"/>
</dbReference>
<dbReference type="NCBIfam" id="TIGR00099">
    <property type="entry name" value="Cof-subfamily"/>
    <property type="match status" value="1"/>
</dbReference>
<dbReference type="SUPFAM" id="SSF56784">
    <property type="entry name" value="HAD-like"/>
    <property type="match status" value="1"/>
</dbReference>
<dbReference type="PANTHER" id="PTHR10000">
    <property type="entry name" value="PHOSPHOSERINE PHOSPHATASE"/>
    <property type="match status" value="1"/>
</dbReference>
<evidence type="ECO:0000313" key="1">
    <source>
        <dbReference type="EMBL" id="ARF69319.1"/>
    </source>
</evidence>
<dbReference type="PANTHER" id="PTHR10000:SF8">
    <property type="entry name" value="HAD SUPERFAMILY HYDROLASE-LIKE, TYPE 3"/>
    <property type="match status" value="1"/>
</dbReference>
<dbReference type="SFLD" id="SFLDG01140">
    <property type="entry name" value="C2.B:_Phosphomannomutase_and_P"/>
    <property type="match status" value="1"/>
</dbReference>
<dbReference type="GeneID" id="64218062"/>
<dbReference type="AlphaFoldDB" id="A0A1U9YK18"/>
<dbReference type="Gene3D" id="3.30.1240.10">
    <property type="match status" value="1"/>
</dbReference>
<protein>
    <submittedName>
        <fullName evidence="1">Hydrolase</fullName>
    </submittedName>
</protein>